<sequence>MTHEALARRLFPLPLQGRSHLRIPLIVAAAGAIVAESQGCTPVERQARAIQAPGRLPPDATEFERGLLIGLCLALVSEPPGPSPHRAADLLAAIMAASACGYVAAGRRLPCDDPGVPADRRQDEGLCTCRAEVAALLAGPLAPPAGEPR</sequence>
<keyword evidence="2" id="KW-1185">Reference proteome</keyword>
<reference evidence="1 2" key="1">
    <citation type="submission" date="2019-09" db="EMBL/GenBank/DDBJ databases">
        <title>YIM 48816 draft genome.</title>
        <authorList>
            <person name="Jiang L."/>
        </authorList>
    </citation>
    <scope>NUCLEOTIDE SEQUENCE [LARGE SCALE GENOMIC DNA]</scope>
    <source>
        <strain evidence="1 2">YIM 48816</strain>
    </source>
</reference>
<proteinExistence type="predicted"/>
<dbReference type="EMBL" id="VZZK01000013">
    <property type="protein sequence ID" value="KAB1078516.1"/>
    <property type="molecule type" value="Genomic_DNA"/>
</dbReference>
<dbReference type="RefSeq" id="WP_151000795.1">
    <property type="nucleotide sequence ID" value="NZ_VZZK01000013.1"/>
</dbReference>
<protein>
    <submittedName>
        <fullName evidence="1">Uncharacterized protein</fullName>
    </submittedName>
</protein>
<accession>A0A6L3SX73</accession>
<evidence type="ECO:0000313" key="2">
    <source>
        <dbReference type="Proteomes" id="UP000474159"/>
    </source>
</evidence>
<evidence type="ECO:0000313" key="1">
    <source>
        <dbReference type="EMBL" id="KAB1078516.1"/>
    </source>
</evidence>
<comment type="caution">
    <text evidence="1">The sequence shown here is derived from an EMBL/GenBank/DDBJ whole genome shotgun (WGS) entry which is preliminary data.</text>
</comment>
<organism evidence="1 2">
    <name type="scientific">Methylobacterium soli</name>
    <dbReference type="NCBI Taxonomy" id="553447"/>
    <lineage>
        <taxon>Bacteria</taxon>
        <taxon>Pseudomonadati</taxon>
        <taxon>Pseudomonadota</taxon>
        <taxon>Alphaproteobacteria</taxon>
        <taxon>Hyphomicrobiales</taxon>
        <taxon>Methylobacteriaceae</taxon>
        <taxon>Methylobacterium</taxon>
    </lineage>
</organism>
<dbReference type="AlphaFoldDB" id="A0A6L3SX73"/>
<dbReference type="Proteomes" id="UP000474159">
    <property type="component" value="Unassembled WGS sequence"/>
</dbReference>
<gene>
    <name evidence="1" type="ORF">F6X53_14030</name>
</gene>
<name>A0A6L3SX73_9HYPH</name>